<feature type="domain" description="3-hydroxyisobutyrate dehydrogenase-like NAD-binding" evidence="5">
    <location>
        <begin position="166"/>
        <end position="283"/>
    </location>
</feature>
<protein>
    <submittedName>
        <fullName evidence="6">NAD(P)-dependent oxidoreductase</fullName>
        <ecNumber evidence="6">1.1.-.-</ecNumber>
    </submittedName>
</protein>
<dbReference type="InterPro" id="IPR036291">
    <property type="entry name" value="NAD(P)-bd_dom_sf"/>
</dbReference>
<evidence type="ECO:0000256" key="3">
    <source>
        <dbReference type="PIRSR" id="PIRSR000103-1"/>
    </source>
</evidence>
<evidence type="ECO:0000259" key="4">
    <source>
        <dbReference type="Pfam" id="PF03446"/>
    </source>
</evidence>
<dbReference type="InterPro" id="IPR008927">
    <property type="entry name" value="6-PGluconate_DH-like_C_sf"/>
</dbReference>
<dbReference type="Pfam" id="PF03446">
    <property type="entry name" value="NAD_binding_2"/>
    <property type="match status" value="1"/>
</dbReference>
<organism evidence="6">
    <name type="scientific">Vibrio sp. HB236076</name>
    <dbReference type="NCBI Taxonomy" id="3232307"/>
    <lineage>
        <taxon>Bacteria</taxon>
        <taxon>Pseudomonadati</taxon>
        <taxon>Pseudomonadota</taxon>
        <taxon>Gammaproteobacteria</taxon>
        <taxon>Vibrionales</taxon>
        <taxon>Vibrionaceae</taxon>
        <taxon>Vibrio</taxon>
    </lineage>
</organism>
<dbReference type="Pfam" id="PF14833">
    <property type="entry name" value="NAD_binding_11"/>
    <property type="match status" value="1"/>
</dbReference>
<dbReference type="GO" id="GO:0051287">
    <property type="term" value="F:NAD binding"/>
    <property type="evidence" value="ECO:0007669"/>
    <property type="project" value="InterPro"/>
</dbReference>
<keyword evidence="2" id="KW-0520">NAD</keyword>
<dbReference type="InterPro" id="IPR029154">
    <property type="entry name" value="HIBADH-like_NADP-bd"/>
</dbReference>
<dbReference type="SUPFAM" id="SSF51735">
    <property type="entry name" value="NAD(P)-binding Rossmann-fold domains"/>
    <property type="match status" value="1"/>
</dbReference>
<name>A0AB39HKE5_9VIBR</name>
<gene>
    <name evidence="6" type="ORF">AB0763_14660</name>
</gene>
<dbReference type="KEGG" id="vih:AB0763_14660"/>
<dbReference type="Gene3D" id="3.40.50.720">
    <property type="entry name" value="NAD(P)-binding Rossmann-like Domain"/>
    <property type="match status" value="1"/>
</dbReference>
<dbReference type="InterPro" id="IPR006115">
    <property type="entry name" value="6PGDH_NADP-bd"/>
</dbReference>
<keyword evidence="6" id="KW-0614">Plasmid</keyword>
<evidence type="ECO:0000313" key="6">
    <source>
        <dbReference type="EMBL" id="XDK27005.1"/>
    </source>
</evidence>
<evidence type="ECO:0000256" key="2">
    <source>
        <dbReference type="ARBA" id="ARBA00023027"/>
    </source>
</evidence>
<feature type="active site" evidence="3">
    <location>
        <position position="170"/>
    </location>
</feature>
<reference evidence="6" key="1">
    <citation type="submission" date="2024-07" db="EMBL/GenBank/DDBJ databases">
        <title>Genome Analysis of a Potential Novel Vibrio Species Secreting pH- and Thermo-stable Alginate Lyase and its Application in Producing Alginate Oligosaccharides.</title>
        <authorList>
            <person name="Huang H."/>
            <person name="Bao K."/>
        </authorList>
    </citation>
    <scope>NUCLEOTIDE SEQUENCE</scope>
    <source>
        <strain evidence="6">HB236076</strain>
        <plasmid evidence="6">p-HB236076</plasmid>
    </source>
</reference>
<dbReference type="PANTHER" id="PTHR43580">
    <property type="entry name" value="OXIDOREDUCTASE GLYR1-RELATED"/>
    <property type="match status" value="1"/>
</dbReference>
<dbReference type="GO" id="GO:0016491">
    <property type="term" value="F:oxidoreductase activity"/>
    <property type="evidence" value="ECO:0007669"/>
    <property type="project" value="UniProtKB-KW"/>
</dbReference>
<dbReference type="AlphaFoldDB" id="A0AB39HKE5"/>
<dbReference type="PANTHER" id="PTHR43580:SF2">
    <property type="entry name" value="CYTOKINE-LIKE NUCLEAR FACTOR N-PAC"/>
    <property type="match status" value="1"/>
</dbReference>
<keyword evidence="1 6" id="KW-0560">Oxidoreductase</keyword>
<evidence type="ECO:0000256" key="1">
    <source>
        <dbReference type="ARBA" id="ARBA00023002"/>
    </source>
</evidence>
<geneLocation type="plasmid" evidence="6">
    <name>p-HB236076</name>
</geneLocation>
<dbReference type="InterPro" id="IPR013328">
    <property type="entry name" value="6PGD_dom2"/>
</dbReference>
<dbReference type="EC" id="1.1.-.-" evidence="6"/>
<dbReference type="RefSeq" id="WP_306099183.1">
    <property type="nucleotide sequence ID" value="NZ_CP162602.1"/>
</dbReference>
<evidence type="ECO:0000259" key="5">
    <source>
        <dbReference type="Pfam" id="PF14833"/>
    </source>
</evidence>
<dbReference type="PIRSF" id="PIRSF000103">
    <property type="entry name" value="HIBADH"/>
    <property type="match status" value="1"/>
</dbReference>
<dbReference type="GO" id="GO:0050661">
    <property type="term" value="F:NADP binding"/>
    <property type="evidence" value="ECO:0007669"/>
    <property type="project" value="InterPro"/>
</dbReference>
<dbReference type="SUPFAM" id="SSF48179">
    <property type="entry name" value="6-phosphogluconate dehydrogenase C-terminal domain-like"/>
    <property type="match status" value="1"/>
</dbReference>
<accession>A0AB39HKE5</accession>
<sequence>MKLGFIGIGKMGTGIVRNLLKNGHHVIVWDRYEEPVAELAALGAEVAQDLVEVAKYDVVFSMLAHDEAIETELINSRWLETVANSALIHVNLSTISVAYAKKLQLRHESNGVTYVGCPVFGRPDAALNGTLNLVVAGPAKTLDFLQPALSAISAQTWVVGEQAYQANLVKIGGNMMIASAIESMAEATALGTANGIDRNIMLDVYLSALFPCGVYQGYGNFIRQRDYQPVGFKLPLGLKDVRLALEAGEQSRVPLPLASVVHQSLVQAMACGYEDKDWSSLAEMSYVRAGLIEK</sequence>
<feature type="domain" description="6-phosphogluconate dehydrogenase NADP-binding" evidence="4">
    <location>
        <begin position="2"/>
        <end position="160"/>
    </location>
</feature>
<proteinExistence type="predicted"/>
<dbReference type="InterPro" id="IPR051265">
    <property type="entry name" value="HIBADH-related_NP60_sf"/>
</dbReference>
<dbReference type="EMBL" id="CP162602">
    <property type="protein sequence ID" value="XDK27005.1"/>
    <property type="molecule type" value="Genomic_DNA"/>
</dbReference>
<dbReference type="Gene3D" id="1.10.1040.10">
    <property type="entry name" value="N-(1-d-carboxylethyl)-l-norvaline Dehydrogenase, domain 2"/>
    <property type="match status" value="1"/>
</dbReference>
<dbReference type="InterPro" id="IPR015815">
    <property type="entry name" value="HIBADH-related"/>
</dbReference>